<keyword evidence="2" id="KW-0472">Membrane</keyword>
<organism evidence="3 4">
    <name type="scientific">Desulfoglaeba alkanexedens ALDC</name>
    <dbReference type="NCBI Taxonomy" id="980445"/>
    <lineage>
        <taxon>Bacteria</taxon>
        <taxon>Pseudomonadati</taxon>
        <taxon>Thermodesulfobacteriota</taxon>
        <taxon>Syntrophobacteria</taxon>
        <taxon>Syntrophobacterales</taxon>
        <taxon>Syntrophobacteraceae</taxon>
        <taxon>Desulfoglaeba</taxon>
    </lineage>
</organism>
<dbReference type="OrthoDB" id="9783163at2"/>
<dbReference type="EMBL" id="CP040098">
    <property type="protein sequence ID" value="QCQ21923.1"/>
    <property type="molecule type" value="Genomic_DNA"/>
</dbReference>
<gene>
    <name evidence="3" type="ORF">FDQ92_06880</name>
</gene>
<reference evidence="3 4" key="1">
    <citation type="submission" date="2019-05" db="EMBL/GenBank/DDBJ databases">
        <title>The Complete Genome Sequence of the n-alkane-degrading Desulfoglaeba alkanexedens ALDC reveals multiple alkylsuccinate synthase gene clusters.</title>
        <authorList>
            <person name="Callaghan A.V."/>
            <person name="Davidova I.A."/>
            <person name="Duncan K.E."/>
            <person name="Morris B."/>
            <person name="McInerney M.J."/>
        </authorList>
    </citation>
    <scope>NUCLEOTIDE SEQUENCE [LARGE SCALE GENOMIC DNA]</scope>
    <source>
        <strain evidence="3 4">ALDC</strain>
    </source>
</reference>
<dbReference type="Pfam" id="PF02321">
    <property type="entry name" value="OEP"/>
    <property type="match status" value="2"/>
</dbReference>
<comment type="subcellular location">
    <subcellularLocation>
        <location evidence="2">Cell membrane</location>
        <topology evidence="2">Lipid-anchor</topology>
    </subcellularLocation>
</comment>
<reference evidence="3 4" key="2">
    <citation type="submission" date="2019-05" db="EMBL/GenBank/DDBJ databases">
        <authorList>
            <person name="Suflita J.M."/>
            <person name="Marks C.R."/>
        </authorList>
    </citation>
    <scope>NUCLEOTIDE SEQUENCE [LARGE SCALE GENOMIC DNA]</scope>
    <source>
        <strain evidence="3 4">ALDC</strain>
    </source>
</reference>
<dbReference type="AlphaFoldDB" id="A0A4P8L2P9"/>
<keyword evidence="2" id="KW-0812">Transmembrane</keyword>
<dbReference type="GO" id="GO:0015562">
    <property type="term" value="F:efflux transmembrane transporter activity"/>
    <property type="evidence" value="ECO:0007669"/>
    <property type="project" value="InterPro"/>
</dbReference>
<keyword evidence="2" id="KW-0449">Lipoprotein</keyword>
<dbReference type="InterPro" id="IPR003423">
    <property type="entry name" value="OMP_efflux"/>
</dbReference>
<keyword evidence="4" id="KW-1185">Reference proteome</keyword>
<protein>
    <submittedName>
        <fullName evidence="3">Efflux transporter outer membrane subunit</fullName>
    </submittedName>
</protein>
<evidence type="ECO:0000313" key="4">
    <source>
        <dbReference type="Proteomes" id="UP000298602"/>
    </source>
</evidence>
<dbReference type="KEGG" id="dax:FDQ92_06880"/>
<dbReference type="SUPFAM" id="SSF56954">
    <property type="entry name" value="Outer membrane efflux proteins (OEP)"/>
    <property type="match status" value="1"/>
</dbReference>
<dbReference type="PROSITE" id="PS51257">
    <property type="entry name" value="PROKAR_LIPOPROTEIN"/>
    <property type="match status" value="1"/>
</dbReference>
<proteinExistence type="inferred from homology"/>
<sequence length="482" mass="54175">MRTSVTILLTVLLIYSCAVGPDYQRPAYPVPDNFRGQGSDIPALPAQTSFGDLKWFEVFKDDKLQELIKIALEENYDVQIAAQRVLQAREQVIIQRSFLFPALNFNSHLESIRTSERGFTPEVPRTERLVGLIFGDLTWELDFFGRLRRATEAARAEFFASEENRKFVIQTLVTDLARAYIELRTLDEQLEISLRTVKVRENSLKLQKARFDHGWDPLTPVLMTENLLYGARAVVPDLKRAIEQKENQISVLLGRNPGPINRGKSLLDQDLTVTIPPGLTSALLERRPDIRCAEQSLVAANARVGEAKALLFPNIRITGVSGWESAALKRLFTGPASFWDVVSPGLTQPIFQGGRLRGGVRAAEAQKQEALLAYKKSIQQAFQEVSDALVAVRMLKEVALESEKQVRALSRQTELANQRFYGGATTYLEVLDSDRQLFESELRLTQDRANEFLAVISLYRALGGGWQAQDDPSSLVRQNISK</sequence>
<dbReference type="NCBIfam" id="TIGR01845">
    <property type="entry name" value="outer_NodT"/>
    <property type="match status" value="1"/>
</dbReference>
<dbReference type="Proteomes" id="UP000298602">
    <property type="component" value="Chromosome"/>
</dbReference>
<evidence type="ECO:0000256" key="1">
    <source>
        <dbReference type="ARBA" id="ARBA00007613"/>
    </source>
</evidence>
<dbReference type="GO" id="GO:0005886">
    <property type="term" value="C:plasma membrane"/>
    <property type="evidence" value="ECO:0007669"/>
    <property type="project" value="UniProtKB-SubCell"/>
</dbReference>
<comment type="similarity">
    <text evidence="1 2">Belongs to the outer membrane factor (OMF) (TC 1.B.17) family.</text>
</comment>
<accession>A0A4P8L2P9</accession>
<dbReference type="RefSeq" id="WP_137423892.1">
    <property type="nucleotide sequence ID" value="NZ_CP040098.1"/>
</dbReference>
<dbReference type="InterPro" id="IPR010131">
    <property type="entry name" value="MdtP/NodT-like"/>
</dbReference>
<keyword evidence="2" id="KW-0564">Palmitate</keyword>
<dbReference type="PANTHER" id="PTHR30203">
    <property type="entry name" value="OUTER MEMBRANE CATION EFFLUX PROTEIN"/>
    <property type="match status" value="1"/>
</dbReference>
<dbReference type="Gene3D" id="1.20.1600.10">
    <property type="entry name" value="Outer membrane efflux proteins (OEP)"/>
    <property type="match status" value="1"/>
</dbReference>
<name>A0A4P8L2P9_9BACT</name>
<keyword evidence="2" id="KW-1134">Transmembrane beta strand</keyword>
<evidence type="ECO:0000313" key="3">
    <source>
        <dbReference type="EMBL" id="QCQ21923.1"/>
    </source>
</evidence>
<dbReference type="Gene3D" id="2.20.200.10">
    <property type="entry name" value="Outer membrane efflux proteins (OEP)"/>
    <property type="match status" value="1"/>
</dbReference>
<evidence type="ECO:0000256" key="2">
    <source>
        <dbReference type="RuleBase" id="RU362097"/>
    </source>
</evidence>